<keyword evidence="3" id="KW-1185">Reference proteome</keyword>
<organism evidence="2 3">
    <name type="scientific">Bizionia arctica</name>
    <dbReference type="NCBI Taxonomy" id="1495645"/>
    <lineage>
        <taxon>Bacteria</taxon>
        <taxon>Pseudomonadati</taxon>
        <taxon>Bacteroidota</taxon>
        <taxon>Flavobacteriia</taxon>
        <taxon>Flavobacteriales</taxon>
        <taxon>Flavobacteriaceae</taxon>
        <taxon>Bizionia</taxon>
    </lineage>
</organism>
<keyword evidence="1" id="KW-1133">Transmembrane helix</keyword>
<dbReference type="AlphaFoldDB" id="A0A917LQ56"/>
<proteinExistence type="predicted"/>
<feature type="transmembrane region" description="Helical" evidence="1">
    <location>
        <begin position="30"/>
        <end position="50"/>
    </location>
</feature>
<protein>
    <submittedName>
        <fullName evidence="2">Uncharacterized protein</fullName>
    </submittedName>
</protein>
<reference evidence="2" key="2">
    <citation type="submission" date="2020-09" db="EMBL/GenBank/DDBJ databases">
        <authorList>
            <person name="Sun Q."/>
            <person name="Zhou Y."/>
        </authorList>
    </citation>
    <scope>NUCLEOTIDE SEQUENCE</scope>
    <source>
        <strain evidence="2">CGMCC 1.12751</strain>
    </source>
</reference>
<sequence>MTKNNSSPMTKNNMKEGLIKDTYELVIKEIQTIVTISYVLIVGIGMLFTFQKYSEFGINIFDYADVFDFLIAPFSDFRILLFSTITIACIYAFIKLDALIQRKYPKTYSKANLNWDKKSWFNIYRYSLFGSLFVFYLYLSADIYGVFAKRQIISESPISLKYSDDQIIHGKLIGKTKDILFLMQNKKVVAIPINSLVKEFEIK</sequence>
<name>A0A917LQ56_9FLAO</name>
<evidence type="ECO:0000256" key="1">
    <source>
        <dbReference type="SAM" id="Phobius"/>
    </source>
</evidence>
<evidence type="ECO:0000313" key="2">
    <source>
        <dbReference type="EMBL" id="GGG50821.1"/>
    </source>
</evidence>
<gene>
    <name evidence="2" type="ORF">GCM10010976_22490</name>
</gene>
<feature type="transmembrane region" description="Helical" evidence="1">
    <location>
        <begin position="70"/>
        <end position="94"/>
    </location>
</feature>
<feature type="transmembrane region" description="Helical" evidence="1">
    <location>
        <begin position="126"/>
        <end position="147"/>
    </location>
</feature>
<accession>A0A917LQ56</accession>
<keyword evidence="1" id="KW-0812">Transmembrane</keyword>
<reference evidence="2" key="1">
    <citation type="journal article" date="2014" name="Int. J. Syst. Evol. Microbiol.">
        <title>Complete genome sequence of Corynebacterium casei LMG S-19264T (=DSM 44701T), isolated from a smear-ripened cheese.</title>
        <authorList>
            <consortium name="US DOE Joint Genome Institute (JGI-PGF)"/>
            <person name="Walter F."/>
            <person name="Albersmeier A."/>
            <person name="Kalinowski J."/>
            <person name="Ruckert C."/>
        </authorList>
    </citation>
    <scope>NUCLEOTIDE SEQUENCE</scope>
    <source>
        <strain evidence="2">CGMCC 1.12751</strain>
    </source>
</reference>
<comment type="caution">
    <text evidence="2">The sequence shown here is derived from an EMBL/GenBank/DDBJ whole genome shotgun (WGS) entry which is preliminary data.</text>
</comment>
<evidence type="ECO:0000313" key="3">
    <source>
        <dbReference type="Proteomes" id="UP000625976"/>
    </source>
</evidence>
<dbReference type="EMBL" id="BMFQ01000003">
    <property type="protein sequence ID" value="GGG50821.1"/>
    <property type="molecule type" value="Genomic_DNA"/>
</dbReference>
<dbReference type="Proteomes" id="UP000625976">
    <property type="component" value="Unassembled WGS sequence"/>
</dbReference>
<keyword evidence="1" id="KW-0472">Membrane</keyword>